<dbReference type="InterPro" id="IPR025996">
    <property type="entry name" value="MT1864/Rv1816-like_C"/>
</dbReference>
<feature type="DNA-binding region" description="H-T-H motif" evidence="4">
    <location>
        <begin position="82"/>
        <end position="101"/>
    </location>
</feature>
<feature type="domain" description="HTH tetR-type" evidence="6">
    <location>
        <begin position="59"/>
        <end position="119"/>
    </location>
</feature>
<keyword evidence="1" id="KW-0805">Transcription regulation</keyword>
<keyword evidence="8" id="KW-1185">Reference proteome</keyword>
<evidence type="ECO:0000256" key="2">
    <source>
        <dbReference type="ARBA" id="ARBA00023125"/>
    </source>
</evidence>
<dbReference type="SUPFAM" id="SSF46689">
    <property type="entry name" value="Homeodomain-like"/>
    <property type="match status" value="1"/>
</dbReference>
<dbReference type="PANTHER" id="PTHR30055">
    <property type="entry name" value="HTH-TYPE TRANSCRIPTIONAL REGULATOR RUTR"/>
    <property type="match status" value="1"/>
</dbReference>
<organism evidence="7 8">
    <name type="scientific">Actinacidiphila alni</name>
    <dbReference type="NCBI Taxonomy" id="380248"/>
    <lineage>
        <taxon>Bacteria</taxon>
        <taxon>Bacillati</taxon>
        <taxon>Actinomycetota</taxon>
        <taxon>Actinomycetes</taxon>
        <taxon>Kitasatosporales</taxon>
        <taxon>Streptomycetaceae</taxon>
        <taxon>Actinacidiphila</taxon>
    </lineage>
</organism>
<dbReference type="InterPro" id="IPR001647">
    <property type="entry name" value="HTH_TetR"/>
</dbReference>
<evidence type="ECO:0000256" key="1">
    <source>
        <dbReference type="ARBA" id="ARBA00023015"/>
    </source>
</evidence>
<protein>
    <submittedName>
        <fullName evidence="7">Transcriptional regulator, TetR family</fullName>
    </submittedName>
</protein>
<keyword evidence="2 4" id="KW-0238">DNA-binding</keyword>
<evidence type="ECO:0000313" key="7">
    <source>
        <dbReference type="EMBL" id="SFE22052.1"/>
    </source>
</evidence>
<keyword evidence="3" id="KW-0804">Transcription</keyword>
<dbReference type="AlphaFoldDB" id="A0A1I1YRW0"/>
<dbReference type="PROSITE" id="PS50977">
    <property type="entry name" value="HTH_TETR_2"/>
    <property type="match status" value="1"/>
</dbReference>
<reference evidence="7 8" key="1">
    <citation type="submission" date="2016-10" db="EMBL/GenBank/DDBJ databases">
        <authorList>
            <person name="de Groot N.N."/>
        </authorList>
    </citation>
    <scope>NUCLEOTIDE SEQUENCE [LARGE SCALE GENOMIC DNA]</scope>
    <source>
        <strain evidence="7 8">CGMCC 4.3510</strain>
    </source>
</reference>
<evidence type="ECO:0000256" key="5">
    <source>
        <dbReference type="SAM" id="MobiDB-lite"/>
    </source>
</evidence>
<dbReference type="InterPro" id="IPR050109">
    <property type="entry name" value="HTH-type_TetR-like_transc_reg"/>
</dbReference>
<name>A0A1I1YRW0_9ACTN</name>
<gene>
    <name evidence="7" type="ORF">SAMN05216251_102147</name>
</gene>
<dbReference type="STRING" id="380248.SAMN05216251_102147"/>
<evidence type="ECO:0000256" key="3">
    <source>
        <dbReference type="ARBA" id="ARBA00023163"/>
    </source>
</evidence>
<dbReference type="EMBL" id="FONG01000002">
    <property type="protein sequence ID" value="SFE22052.1"/>
    <property type="molecule type" value="Genomic_DNA"/>
</dbReference>
<dbReference type="Proteomes" id="UP000199323">
    <property type="component" value="Unassembled WGS sequence"/>
</dbReference>
<dbReference type="GO" id="GO:0000976">
    <property type="term" value="F:transcription cis-regulatory region binding"/>
    <property type="evidence" value="ECO:0007669"/>
    <property type="project" value="TreeGrafter"/>
</dbReference>
<dbReference type="Gene3D" id="1.10.357.10">
    <property type="entry name" value="Tetracycline Repressor, domain 2"/>
    <property type="match status" value="1"/>
</dbReference>
<dbReference type="PANTHER" id="PTHR30055:SF220">
    <property type="entry name" value="TETR-FAMILY REGULATORY PROTEIN"/>
    <property type="match status" value="1"/>
</dbReference>
<proteinExistence type="predicted"/>
<evidence type="ECO:0000313" key="8">
    <source>
        <dbReference type="Proteomes" id="UP000199323"/>
    </source>
</evidence>
<dbReference type="Pfam" id="PF13305">
    <property type="entry name" value="TetR_C_33"/>
    <property type="match status" value="1"/>
</dbReference>
<dbReference type="InterPro" id="IPR009057">
    <property type="entry name" value="Homeodomain-like_sf"/>
</dbReference>
<dbReference type="SUPFAM" id="SSF48498">
    <property type="entry name" value="Tetracyclin repressor-like, C-terminal domain"/>
    <property type="match status" value="1"/>
</dbReference>
<sequence>MKAVHLTVNGSNLAGMTTPPVEPAKTVESAEAADSGQPAKTAKTVPPPRSTRPTGRHHGDLRNALERAALGLVAERGAHGFTLAEASRRAGVSAAAPYKHFADRDALLASLAERGYREQHHRFSAAVRRSPDPVEQLADFAAAYVRFAVEERALFDITFSAGIDKSRYPALASAGDQVLTALLPTARRLASGEHAVDLILDVASAAHGLALYHREGLLGPPDQALARAESRARSTARALACALPPR</sequence>
<accession>A0A1I1YRW0</accession>
<dbReference type="Pfam" id="PF00440">
    <property type="entry name" value="TetR_N"/>
    <property type="match status" value="1"/>
</dbReference>
<evidence type="ECO:0000259" key="6">
    <source>
        <dbReference type="PROSITE" id="PS50977"/>
    </source>
</evidence>
<evidence type="ECO:0000256" key="4">
    <source>
        <dbReference type="PROSITE-ProRule" id="PRU00335"/>
    </source>
</evidence>
<feature type="region of interest" description="Disordered" evidence="5">
    <location>
        <begin position="1"/>
        <end position="60"/>
    </location>
</feature>
<dbReference type="InterPro" id="IPR036271">
    <property type="entry name" value="Tet_transcr_reg_TetR-rel_C_sf"/>
</dbReference>
<dbReference type="PRINTS" id="PR00455">
    <property type="entry name" value="HTHTETR"/>
</dbReference>
<dbReference type="GO" id="GO:0003700">
    <property type="term" value="F:DNA-binding transcription factor activity"/>
    <property type="evidence" value="ECO:0007669"/>
    <property type="project" value="TreeGrafter"/>
</dbReference>